<accession>A0A1F4TLK0</accession>
<evidence type="ECO:0000313" key="2">
    <source>
        <dbReference type="Proteomes" id="UP000177309"/>
    </source>
</evidence>
<dbReference type="AlphaFoldDB" id="A0A1F4TLK0"/>
<reference evidence="1 2" key="1">
    <citation type="journal article" date="2016" name="Nat. Commun.">
        <title>Thousands of microbial genomes shed light on interconnected biogeochemical processes in an aquifer system.</title>
        <authorList>
            <person name="Anantharaman K."/>
            <person name="Brown C.T."/>
            <person name="Hug L.A."/>
            <person name="Sharon I."/>
            <person name="Castelle C.J."/>
            <person name="Probst A.J."/>
            <person name="Thomas B.C."/>
            <person name="Singh A."/>
            <person name="Wilkins M.J."/>
            <person name="Karaoz U."/>
            <person name="Brodie E.L."/>
            <person name="Williams K.H."/>
            <person name="Hubbard S.S."/>
            <person name="Banfield J.F."/>
        </authorList>
    </citation>
    <scope>NUCLEOTIDE SEQUENCE [LARGE SCALE GENOMIC DNA]</scope>
</reference>
<proteinExistence type="predicted"/>
<protein>
    <submittedName>
        <fullName evidence="1">Uncharacterized protein</fullName>
    </submittedName>
</protein>
<evidence type="ECO:0000313" key="1">
    <source>
        <dbReference type="EMBL" id="OGC33410.1"/>
    </source>
</evidence>
<gene>
    <name evidence="1" type="ORF">A2462_06620</name>
</gene>
<dbReference type="Proteomes" id="UP000177309">
    <property type="component" value="Unassembled WGS sequence"/>
</dbReference>
<organism evidence="1 2">
    <name type="scientific">candidate division WOR-1 bacterium RIFOXYC2_FULL_41_25</name>
    <dbReference type="NCBI Taxonomy" id="1802586"/>
    <lineage>
        <taxon>Bacteria</taxon>
        <taxon>Bacillati</taxon>
        <taxon>Saganbacteria</taxon>
    </lineage>
</organism>
<dbReference type="EMBL" id="MEUI01000035">
    <property type="protein sequence ID" value="OGC33410.1"/>
    <property type="molecule type" value="Genomic_DNA"/>
</dbReference>
<sequence>MIDFYVSKDKRLAAELAYLYLCFSQSGIEEELAISACIEGFHWLKVAGHDVPLDLLDPKLKVLQNELTRWLKVLSKKPDCI</sequence>
<comment type="caution">
    <text evidence="1">The sequence shown here is derived from an EMBL/GenBank/DDBJ whole genome shotgun (WGS) entry which is preliminary data.</text>
</comment>
<name>A0A1F4TLK0_UNCSA</name>